<dbReference type="Gene3D" id="1.10.8.80">
    <property type="entry name" value="Magnesium chelatase subunit I, C-Terminal domain"/>
    <property type="match status" value="1"/>
</dbReference>
<dbReference type="AlphaFoldDB" id="A0A939KM05"/>
<dbReference type="InterPro" id="IPR041628">
    <property type="entry name" value="ChlI/MoxR_AAA_lid"/>
</dbReference>
<dbReference type="SMART" id="SM00382">
    <property type="entry name" value="AAA"/>
    <property type="match status" value="1"/>
</dbReference>
<dbReference type="PANTHER" id="PTHR42759:SF5">
    <property type="entry name" value="METHANOL DEHYDROGENASE REGULATOR"/>
    <property type="match status" value="1"/>
</dbReference>
<feature type="domain" description="AAA+ ATPase" evidence="4">
    <location>
        <begin position="39"/>
        <end position="180"/>
    </location>
</feature>
<dbReference type="Pfam" id="PF17863">
    <property type="entry name" value="AAA_lid_2"/>
    <property type="match status" value="1"/>
</dbReference>
<keyword evidence="1" id="KW-0547">Nucleotide-binding</keyword>
<dbReference type="Pfam" id="PF07726">
    <property type="entry name" value="AAA_3"/>
    <property type="match status" value="1"/>
</dbReference>
<dbReference type="GO" id="GO:0005524">
    <property type="term" value="F:ATP binding"/>
    <property type="evidence" value="ECO:0007669"/>
    <property type="project" value="UniProtKB-KW"/>
</dbReference>
<comment type="caution">
    <text evidence="5">The sequence shown here is derived from an EMBL/GenBank/DDBJ whole genome shotgun (WGS) entry which is preliminary data.</text>
</comment>
<evidence type="ECO:0000313" key="5">
    <source>
        <dbReference type="EMBL" id="MBO1266205.1"/>
    </source>
</evidence>
<dbReference type="InterPro" id="IPR050764">
    <property type="entry name" value="CbbQ/NirQ/NorQ/GpvN"/>
</dbReference>
<dbReference type="InterPro" id="IPR003593">
    <property type="entry name" value="AAA+_ATPase"/>
</dbReference>
<keyword evidence="6" id="KW-1185">Reference proteome</keyword>
<reference evidence="5" key="1">
    <citation type="submission" date="2021-03" db="EMBL/GenBank/DDBJ databases">
        <title>Proteiniclasticum marinus sp. nov., isolated from tidal flat sediment.</title>
        <authorList>
            <person name="Namirimu T."/>
            <person name="Yang J.-A."/>
            <person name="Yang S.-H."/>
            <person name="Kim Y.-J."/>
            <person name="Kwon K.K."/>
        </authorList>
    </citation>
    <scope>NUCLEOTIDE SEQUENCE</scope>
    <source>
        <strain evidence="5">SCR006</strain>
    </source>
</reference>
<evidence type="ECO:0000256" key="3">
    <source>
        <dbReference type="ARBA" id="ARBA00061607"/>
    </source>
</evidence>
<comment type="similarity">
    <text evidence="3">Belongs to the MoxR family.</text>
</comment>
<sequence>MEQKEFEAMEYVRKIEENIEKVIIGKNSVVKNILKGILAGGHILIEDIPGIGKTTLVKALAKSLNLSYSRIQFTPDLLPSDILGVSIYNQRDMSFEFRKGPVFANIVLADEINRTSPKTQAALLEVMEEFQVSEGTQSYRLEMPFFVMATQNPIEYEGTFNLPEAQLDRFMMRIKIGYPSQTDEVSILRNFREEIPIEKISPVASVEDVLMLQQKTKQVKVSEEIYKYIVDIVKETRESKLFTLGASPRASIALMRVSQATALMKGRSYVIPEDVKENAGMVLAHRLILSSYARGQGSNAYEALQVMISTVEPPRMDD</sequence>
<dbReference type="PANTHER" id="PTHR42759">
    <property type="entry name" value="MOXR FAMILY PROTEIN"/>
    <property type="match status" value="1"/>
</dbReference>
<dbReference type="GO" id="GO:0016887">
    <property type="term" value="F:ATP hydrolysis activity"/>
    <property type="evidence" value="ECO:0007669"/>
    <property type="project" value="InterPro"/>
</dbReference>
<evidence type="ECO:0000256" key="1">
    <source>
        <dbReference type="ARBA" id="ARBA00022741"/>
    </source>
</evidence>
<dbReference type="PIRSF" id="PIRSF002849">
    <property type="entry name" value="AAA_ATPase_chaperone_MoxR_prd"/>
    <property type="match status" value="1"/>
</dbReference>
<evidence type="ECO:0000259" key="4">
    <source>
        <dbReference type="SMART" id="SM00382"/>
    </source>
</evidence>
<name>A0A939KM05_9CLOT</name>
<keyword evidence="2" id="KW-0067">ATP-binding</keyword>
<dbReference type="Gene3D" id="3.40.50.300">
    <property type="entry name" value="P-loop containing nucleotide triphosphate hydrolases"/>
    <property type="match status" value="1"/>
</dbReference>
<accession>A0A939KM05</accession>
<evidence type="ECO:0000313" key="6">
    <source>
        <dbReference type="Proteomes" id="UP000664218"/>
    </source>
</evidence>
<proteinExistence type="inferred from homology"/>
<dbReference type="EMBL" id="JAFNJU010000014">
    <property type="protein sequence ID" value="MBO1266205.1"/>
    <property type="molecule type" value="Genomic_DNA"/>
</dbReference>
<dbReference type="SUPFAM" id="SSF52540">
    <property type="entry name" value="P-loop containing nucleoside triphosphate hydrolases"/>
    <property type="match status" value="1"/>
</dbReference>
<dbReference type="InterPro" id="IPR027417">
    <property type="entry name" value="P-loop_NTPase"/>
</dbReference>
<dbReference type="CDD" id="cd00009">
    <property type="entry name" value="AAA"/>
    <property type="match status" value="1"/>
</dbReference>
<evidence type="ECO:0000256" key="2">
    <source>
        <dbReference type="ARBA" id="ARBA00022840"/>
    </source>
</evidence>
<dbReference type="Proteomes" id="UP000664218">
    <property type="component" value="Unassembled WGS sequence"/>
</dbReference>
<organism evidence="5 6">
    <name type="scientific">Proteiniclasticum aestuarii</name>
    <dbReference type="NCBI Taxonomy" id="2817862"/>
    <lineage>
        <taxon>Bacteria</taxon>
        <taxon>Bacillati</taxon>
        <taxon>Bacillota</taxon>
        <taxon>Clostridia</taxon>
        <taxon>Eubacteriales</taxon>
        <taxon>Clostridiaceae</taxon>
        <taxon>Proteiniclasticum</taxon>
    </lineage>
</organism>
<protein>
    <submittedName>
        <fullName evidence="5">MoxR family ATPase</fullName>
    </submittedName>
</protein>
<dbReference type="FunFam" id="3.40.50.300:FF:000640">
    <property type="entry name" value="MoxR family ATPase"/>
    <property type="match status" value="1"/>
</dbReference>
<gene>
    <name evidence="5" type="ORF">J3A84_14305</name>
</gene>
<dbReference type="InterPro" id="IPR011703">
    <property type="entry name" value="ATPase_AAA-3"/>
</dbReference>